<dbReference type="EMBL" id="CP000853">
    <property type="protein sequence ID" value="ABW20377.1"/>
    <property type="molecule type" value="Genomic_DNA"/>
</dbReference>
<organism evidence="1 2">
    <name type="scientific">Alkaliphilus oremlandii (strain OhILAs)</name>
    <name type="common">Clostridium oremlandii (strain OhILAs)</name>
    <dbReference type="NCBI Taxonomy" id="350688"/>
    <lineage>
        <taxon>Bacteria</taxon>
        <taxon>Bacillati</taxon>
        <taxon>Bacillota</taxon>
        <taxon>Clostridia</taxon>
        <taxon>Peptostreptococcales</taxon>
        <taxon>Natronincolaceae</taxon>
        <taxon>Alkaliphilus</taxon>
    </lineage>
</organism>
<evidence type="ECO:0000313" key="1">
    <source>
        <dbReference type="EMBL" id="ABW20377.1"/>
    </source>
</evidence>
<dbReference type="OrthoDB" id="9964867at2"/>
<proteinExistence type="predicted"/>
<dbReference type="KEGG" id="aoe:Clos_2848"/>
<dbReference type="AlphaFoldDB" id="A8MKP5"/>
<keyword evidence="2" id="KW-1185">Reference proteome</keyword>
<name>A8MKP5_ALKOO</name>
<reference evidence="2" key="1">
    <citation type="submission" date="2007-10" db="EMBL/GenBank/DDBJ databases">
        <title>Complete genome of Alkaliphilus oremlandii OhILAs.</title>
        <authorList>
            <person name="Copeland A."/>
            <person name="Lucas S."/>
            <person name="Lapidus A."/>
            <person name="Barry K."/>
            <person name="Detter J.C."/>
            <person name="Glavina del Rio T."/>
            <person name="Hammon N."/>
            <person name="Israni S."/>
            <person name="Dalin E."/>
            <person name="Tice H."/>
            <person name="Pitluck S."/>
            <person name="Chain P."/>
            <person name="Malfatti S."/>
            <person name="Shin M."/>
            <person name="Vergez L."/>
            <person name="Schmutz J."/>
            <person name="Larimer F."/>
            <person name="Land M."/>
            <person name="Hauser L."/>
            <person name="Kyrpides N."/>
            <person name="Mikhailova N."/>
            <person name="Stolz J.F."/>
            <person name="Dawson A."/>
            <person name="Fisher E."/>
            <person name="Crable B."/>
            <person name="Perera E."/>
            <person name="Lisak J."/>
            <person name="Ranganathan M."/>
            <person name="Basu P."/>
            <person name="Richardson P."/>
        </authorList>
    </citation>
    <scope>NUCLEOTIDE SEQUENCE [LARGE SCALE GENOMIC DNA]</scope>
    <source>
        <strain evidence="2">OhILAs</strain>
    </source>
</reference>
<gene>
    <name evidence="1" type="ordered locus">Clos_2848</name>
</gene>
<dbReference type="STRING" id="350688.Clos_2848"/>
<sequence length="140" mass="15980">MRRSFSKGMAIIILVVVSLIFYSTRSPMRKNTTVDMIGENDGWKASLNMNIGYNSQLVVTLVTEDFEPPSKISVDILAKDQIVYNDKLTIVKDKFPHFGMYKGSFDSSKYLERNYKDVSVLINFNDEIITIPLTSIKIIE</sequence>
<dbReference type="Proteomes" id="UP000000269">
    <property type="component" value="Chromosome"/>
</dbReference>
<dbReference type="HOGENOM" id="CLU_1830910_0_0_9"/>
<protein>
    <submittedName>
        <fullName evidence="1">Uncharacterized protein</fullName>
    </submittedName>
</protein>
<evidence type="ECO:0000313" key="2">
    <source>
        <dbReference type="Proteomes" id="UP000000269"/>
    </source>
</evidence>
<accession>A8MKP5</accession>